<accession>A0A814WX42</accession>
<dbReference type="InterPro" id="IPR038946">
    <property type="entry name" value="FBXO47"/>
</dbReference>
<comment type="caution">
    <text evidence="2">The sequence shown here is derived from an EMBL/GenBank/DDBJ whole genome shotgun (WGS) entry which is preliminary data.</text>
</comment>
<dbReference type="OrthoDB" id="9858120at2759"/>
<dbReference type="Proteomes" id="UP000663832">
    <property type="component" value="Unassembled WGS sequence"/>
</dbReference>
<dbReference type="PANTHER" id="PTHR34098">
    <property type="entry name" value="F-BOX ONLY PROTEIN 47"/>
    <property type="match status" value="1"/>
</dbReference>
<evidence type="ECO:0000259" key="1">
    <source>
        <dbReference type="Pfam" id="PF24467"/>
    </source>
</evidence>
<evidence type="ECO:0000313" key="4">
    <source>
        <dbReference type="Proteomes" id="UP000663832"/>
    </source>
</evidence>
<dbReference type="SUPFAM" id="SSF81383">
    <property type="entry name" value="F-box domain"/>
    <property type="match status" value="1"/>
</dbReference>
<dbReference type="Pfam" id="PF24467">
    <property type="entry name" value="ARM_FBXO47"/>
    <property type="match status" value="1"/>
</dbReference>
<dbReference type="Proteomes" id="UP000663877">
    <property type="component" value="Unassembled WGS sequence"/>
</dbReference>
<dbReference type="InterPro" id="IPR036047">
    <property type="entry name" value="F-box-like_dom_sf"/>
</dbReference>
<dbReference type="EMBL" id="CAJNOM010000386">
    <property type="protein sequence ID" value="CAF1408882.1"/>
    <property type="molecule type" value="Genomic_DNA"/>
</dbReference>
<proteinExistence type="predicted"/>
<gene>
    <name evidence="2" type="ORF">BJG266_LOCUS27068</name>
    <name evidence="3" type="ORF">QVE165_LOCUS37337</name>
</gene>
<sequence length="456" mass="53329">MMSSSKRKYFAIKDDLSSSSSLSTKKRLLQLVPYKIKSTFISQSNICYLNQLPVEMRDLIFLKLSPYDLHQLACTSNEYFSIILNFLRSSMGTRYIKTVLEISPNQRRSGAWERLGRLYGLMTSLVPVARRIQIIKELLFTKLNLTSDGSNTEDLCHIGRFFGEATKHWSEREISWAFSQFDSYLQLKKKIDRFYSCEHVGIETRLEQTIRSCFRLVYFDFIRLHAHRGCLLNVILYKQPIWFQARLIYLLFGPVSSDKIDWEKFSRDRTNFFIHPNVDEEQAYFDLSRAFNVLNRSVHAQKAWNSNSKLALLNELIAQPIPWKSEYVAELLFYCGRELLTNVLIAFAMKNYHKEYAQLIHSLCIVARQRKSYYEIIQLAIEDSFERCTLIAQRNSIVIHLQNAFRCVTRNVIAVLASSTITITDQLHYLQQLEALDAQKASLISYLLTNQFDQIE</sequence>
<dbReference type="AlphaFoldDB" id="A0A814WX42"/>
<evidence type="ECO:0000313" key="3">
    <source>
        <dbReference type="EMBL" id="CAF1408882.1"/>
    </source>
</evidence>
<dbReference type="PANTHER" id="PTHR34098:SF1">
    <property type="entry name" value="F-BOX ONLY PROTEIN 47"/>
    <property type="match status" value="1"/>
</dbReference>
<feature type="domain" description="FBXO47 ARM repeats region" evidence="1">
    <location>
        <begin position="199"/>
        <end position="449"/>
    </location>
</feature>
<evidence type="ECO:0000313" key="2">
    <source>
        <dbReference type="EMBL" id="CAF1203911.1"/>
    </source>
</evidence>
<dbReference type="EMBL" id="CAJNOI010000240">
    <property type="protein sequence ID" value="CAF1203911.1"/>
    <property type="molecule type" value="Genomic_DNA"/>
</dbReference>
<protein>
    <recommendedName>
        <fullName evidence="1">FBXO47 ARM repeats region domain-containing protein</fullName>
    </recommendedName>
</protein>
<organism evidence="2 5">
    <name type="scientific">Adineta steineri</name>
    <dbReference type="NCBI Taxonomy" id="433720"/>
    <lineage>
        <taxon>Eukaryota</taxon>
        <taxon>Metazoa</taxon>
        <taxon>Spiralia</taxon>
        <taxon>Gnathifera</taxon>
        <taxon>Rotifera</taxon>
        <taxon>Eurotatoria</taxon>
        <taxon>Bdelloidea</taxon>
        <taxon>Adinetida</taxon>
        <taxon>Adinetidae</taxon>
        <taxon>Adineta</taxon>
    </lineage>
</organism>
<reference evidence="2" key="1">
    <citation type="submission" date="2021-02" db="EMBL/GenBank/DDBJ databases">
        <authorList>
            <person name="Nowell W R."/>
        </authorList>
    </citation>
    <scope>NUCLEOTIDE SEQUENCE</scope>
</reference>
<name>A0A814WX42_9BILA</name>
<dbReference type="InterPro" id="IPR056622">
    <property type="entry name" value="ARM_FBXO47"/>
</dbReference>
<keyword evidence="4" id="KW-1185">Reference proteome</keyword>
<evidence type="ECO:0000313" key="5">
    <source>
        <dbReference type="Proteomes" id="UP000663877"/>
    </source>
</evidence>